<reference evidence="4" key="1">
    <citation type="submission" date="2021-02" db="EMBL/GenBank/DDBJ databases">
        <title>First Annotated Genome of the Yellow-green Alga Tribonema minus.</title>
        <authorList>
            <person name="Mahan K.M."/>
        </authorList>
    </citation>
    <scope>NUCLEOTIDE SEQUENCE</scope>
    <source>
        <strain evidence="4">UTEX B ZZ1240</strain>
    </source>
</reference>
<protein>
    <submittedName>
        <fullName evidence="4">Ankyrin repeat-containing domain protein</fullName>
    </submittedName>
</protein>
<dbReference type="SUPFAM" id="SSF48403">
    <property type="entry name" value="Ankyrin repeat"/>
    <property type="match status" value="1"/>
</dbReference>
<dbReference type="InterPro" id="IPR036770">
    <property type="entry name" value="Ankyrin_rpt-contain_sf"/>
</dbReference>
<dbReference type="OrthoDB" id="194358at2759"/>
<feature type="non-terminal residue" evidence="4">
    <location>
        <position position="1"/>
    </location>
</feature>
<evidence type="ECO:0000256" key="2">
    <source>
        <dbReference type="ARBA" id="ARBA00023043"/>
    </source>
</evidence>
<dbReference type="Pfam" id="PF00023">
    <property type="entry name" value="Ank"/>
    <property type="match status" value="1"/>
</dbReference>
<comment type="caution">
    <text evidence="4">The sequence shown here is derived from an EMBL/GenBank/DDBJ whole genome shotgun (WGS) entry which is preliminary data.</text>
</comment>
<dbReference type="PANTHER" id="PTHR24201">
    <property type="entry name" value="ANK_REP_REGION DOMAIN-CONTAINING PROTEIN"/>
    <property type="match status" value="1"/>
</dbReference>
<evidence type="ECO:0000313" key="5">
    <source>
        <dbReference type="Proteomes" id="UP000664859"/>
    </source>
</evidence>
<gene>
    <name evidence="4" type="ORF">JKP88DRAFT_137190</name>
</gene>
<feature type="non-terminal residue" evidence="4">
    <location>
        <position position="151"/>
    </location>
</feature>
<evidence type="ECO:0000313" key="4">
    <source>
        <dbReference type="EMBL" id="KAG5183711.1"/>
    </source>
</evidence>
<dbReference type="AlphaFoldDB" id="A0A835YY32"/>
<sequence length="151" mass="15928">LFDFIPYYGAGDASVDGRVRAMVQAAGQEELCGIDHYGNTLLILAAQYKAGELMHAILAKDCIDVNAVNDAGACALHFACFSASLDVLVARALIANGSKVRVVERTYGCTPLHYAAGSGHVDLCKDLVAAGAIVATCDFHNYTAVDYARQA</sequence>
<keyword evidence="1" id="KW-0677">Repeat</keyword>
<proteinExistence type="predicted"/>
<keyword evidence="2 3" id="KW-0040">ANK repeat</keyword>
<accession>A0A835YY32</accession>
<evidence type="ECO:0000256" key="1">
    <source>
        <dbReference type="ARBA" id="ARBA00022737"/>
    </source>
</evidence>
<evidence type="ECO:0000256" key="3">
    <source>
        <dbReference type="PROSITE-ProRule" id="PRU00023"/>
    </source>
</evidence>
<dbReference type="InterPro" id="IPR002110">
    <property type="entry name" value="Ankyrin_rpt"/>
</dbReference>
<dbReference type="PROSITE" id="PS50297">
    <property type="entry name" value="ANK_REP_REGION"/>
    <property type="match status" value="1"/>
</dbReference>
<dbReference type="PROSITE" id="PS50088">
    <property type="entry name" value="ANK_REPEAT"/>
    <property type="match status" value="2"/>
</dbReference>
<feature type="repeat" description="ANK" evidence="3">
    <location>
        <begin position="71"/>
        <end position="105"/>
    </location>
</feature>
<organism evidence="4 5">
    <name type="scientific">Tribonema minus</name>
    <dbReference type="NCBI Taxonomy" id="303371"/>
    <lineage>
        <taxon>Eukaryota</taxon>
        <taxon>Sar</taxon>
        <taxon>Stramenopiles</taxon>
        <taxon>Ochrophyta</taxon>
        <taxon>PX clade</taxon>
        <taxon>Xanthophyceae</taxon>
        <taxon>Tribonematales</taxon>
        <taxon>Tribonemataceae</taxon>
        <taxon>Tribonema</taxon>
    </lineage>
</organism>
<name>A0A835YY32_9STRA</name>
<keyword evidence="5" id="KW-1185">Reference proteome</keyword>
<feature type="repeat" description="ANK" evidence="3">
    <location>
        <begin position="107"/>
        <end position="139"/>
    </location>
</feature>
<dbReference type="Gene3D" id="1.25.40.20">
    <property type="entry name" value="Ankyrin repeat-containing domain"/>
    <property type="match status" value="3"/>
</dbReference>
<dbReference type="InterPro" id="IPR050776">
    <property type="entry name" value="Ank_Repeat/CDKN_Inhibitor"/>
</dbReference>
<dbReference type="EMBL" id="JAFCMP010000190">
    <property type="protein sequence ID" value="KAG5183711.1"/>
    <property type="molecule type" value="Genomic_DNA"/>
</dbReference>
<dbReference type="Proteomes" id="UP000664859">
    <property type="component" value="Unassembled WGS sequence"/>
</dbReference>
<dbReference type="SMART" id="SM00248">
    <property type="entry name" value="ANK"/>
    <property type="match status" value="3"/>
</dbReference>